<dbReference type="Proteomes" id="UP000243579">
    <property type="component" value="Unassembled WGS sequence"/>
</dbReference>
<evidence type="ECO:0000313" key="4">
    <source>
        <dbReference type="EMBL" id="OQR98551.1"/>
    </source>
</evidence>
<dbReference type="Gene3D" id="3.30.1520.10">
    <property type="entry name" value="Phox-like domain"/>
    <property type="match status" value="1"/>
</dbReference>
<evidence type="ECO:0000259" key="3">
    <source>
        <dbReference type="PROSITE" id="PS50195"/>
    </source>
</evidence>
<dbReference type="PROSITE" id="PS50195">
    <property type="entry name" value="PX"/>
    <property type="match status" value="1"/>
</dbReference>
<accession>A0A1V9ZKT1</accession>
<proteinExistence type="predicted"/>
<name>A0A1V9ZKT1_ACHHY</name>
<dbReference type="GO" id="GO:0005737">
    <property type="term" value="C:cytoplasm"/>
    <property type="evidence" value="ECO:0007669"/>
    <property type="project" value="UniProtKB-SubCell"/>
</dbReference>
<sequence>MAGRPVFLKPSIWSTRYGPNFFTVSIESYAIKDNTFAEYKVELKRGNETWSAQRRYSEFVSLWDQLYGLGDRLPTLPPKTYCFRDLSPDYLKNRQRLLEECLWQLLQIPGVSEIPAVTTFLQLKA</sequence>
<dbReference type="AlphaFoldDB" id="A0A1V9ZKT1"/>
<evidence type="ECO:0000256" key="2">
    <source>
        <dbReference type="ARBA" id="ARBA00022490"/>
    </source>
</evidence>
<comment type="subcellular location">
    <subcellularLocation>
        <location evidence="1">Cytoplasm</location>
    </subcellularLocation>
</comment>
<evidence type="ECO:0000256" key="1">
    <source>
        <dbReference type="ARBA" id="ARBA00004496"/>
    </source>
</evidence>
<gene>
    <name evidence="4" type="ORF">ACHHYP_08370</name>
</gene>
<protein>
    <recommendedName>
        <fullName evidence="3">PX domain-containing protein</fullName>
    </recommendedName>
</protein>
<dbReference type="OrthoDB" id="430293at2759"/>
<dbReference type="CDD" id="cd06093">
    <property type="entry name" value="PX_domain"/>
    <property type="match status" value="1"/>
</dbReference>
<keyword evidence="2" id="KW-0963">Cytoplasm</keyword>
<keyword evidence="5" id="KW-1185">Reference proteome</keyword>
<dbReference type="SUPFAM" id="SSF64268">
    <property type="entry name" value="PX domain"/>
    <property type="match status" value="1"/>
</dbReference>
<evidence type="ECO:0000313" key="5">
    <source>
        <dbReference type="Proteomes" id="UP000243579"/>
    </source>
</evidence>
<comment type="caution">
    <text evidence="4">The sequence shown here is derived from an EMBL/GenBank/DDBJ whole genome shotgun (WGS) entry which is preliminary data.</text>
</comment>
<dbReference type="PANTHER" id="PTHR22999:SF23">
    <property type="entry name" value="SORTING NEXIN-16"/>
    <property type="match status" value="1"/>
</dbReference>
<dbReference type="InterPro" id="IPR001683">
    <property type="entry name" value="PX_dom"/>
</dbReference>
<dbReference type="GO" id="GO:0035091">
    <property type="term" value="F:phosphatidylinositol binding"/>
    <property type="evidence" value="ECO:0007669"/>
    <property type="project" value="InterPro"/>
</dbReference>
<dbReference type="InterPro" id="IPR051837">
    <property type="entry name" value="SortingNexin/PXDomain-PKLike"/>
</dbReference>
<dbReference type="PANTHER" id="PTHR22999">
    <property type="entry name" value="PX SERINE/THREONINE KINASE PXK"/>
    <property type="match status" value="1"/>
</dbReference>
<dbReference type="SMART" id="SM00312">
    <property type="entry name" value="PX"/>
    <property type="match status" value="1"/>
</dbReference>
<dbReference type="EMBL" id="JNBR01000082">
    <property type="protein sequence ID" value="OQR98551.1"/>
    <property type="molecule type" value="Genomic_DNA"/>
</dbReference>
<dbReference type="InterPro" id="IPR036871">
    <property type="entry name" value="PX_dom_sf"/>
</dbReference>
<reference evidence="4 5" key="1">
    <citation type="journal article" date="2014" name="Genome Biol. Evol.">
        <title>The secreted proteins of Achlya hypogyna and Thraustotheca clavata identify the ancestral oomycete secretome and reveal gene acquisitions by horizontal gene transfer.</title>
        <authorList>
            <person name="Misner I."/>
            <person name="Blouin N."/>
            <person name="Leonard G."/>
            <person name="Richards T.A."/>
            <person name="Lane C.E."/>
        </authorList>
    </citation>
    <scope>NUCLEOTIDE SEQUENCE [LARGE SCALE GENOMIC DNA]</scope>
    <source>
        <strain evidence="4 5">ATCC 48635</strain>
    </source>
</reference>
<dbReference type="Pfam" id="PF00787">
    <property type="entry name" value="PX"/>
    <property type="match status" value="1"/>
</dbReference>
<organism evidence="4 5">
    <name type="scientific">Achlya hypogyna</name>
    <name type="common">Oomycete</name>
    <name type="synonym">Protoachlya hypogyna</name>
    <dbReference type="NCBI Taxonomy" id="1202772"/>
    <lineage>
        <taxon>Eukaryota</taxon>
        <taxon>Sar</taxon>
        <taxon>Stramenopiles</taxon>
        <taxon>Oomycota</taxon>
        <taxon>Saprolegniomycetes</taxon>
        <taxon>Saprolegniales</taxon>
        <taxon>Achlyaceae</taxon>
        <taxon>Achlya</taxon>
    </lineage>
</organism>
<feature type="domain" description="PX" evidence="3">
    <location>
        <begin position="17"/>
        <end position="125"/>
    </location>
</feature>